<sequence>MIGGGYGDGAIYHNGKEDSMQSIKKALGAAAAVTASVAMLAGGAPVALAADVTGDIPIDETYFPEDGFRTCIEEPQNGDPIDADEDGRLSVTERNAVTIISCTYAEGNDLSQVLQWFPNLEELQIPRPSAIDVSHNPKLVSLEVSGVAGVGGFDSIDLSHNPQLKKLDLSDNELTTLDVSHNSKLTEMYLDGNQLTSLDLSHNPALETLWVQDNQLTTLNMPNNPKLTQLNADGNAITSIDVTHSPSLVDIDLRDSPLTSIDVSKNPKLESLDLNATHLTSLDVSKNPKLAFLDAGINKLSQLDVAKNTKLEYLDASHNELQSFTAPQSSAFTTLDVSGNKLTSLDVSRSAALARLNASDNALSSLDVSHNAALRSLYVANNKLRSLDTTRNTNLYVLQAENNSLTALDLSKNETLAGASSSRSAAEASGAYVDGNPLVALKLPTAYQGALGQTSGIKPAVYQATYAGSTFDLSSVASWFDGAKVSEVKGATLNGTKLTGLSGTKDVTYTYATGAAAMPLKAHLKLIAKAVPDTTAPVLSGVDDVSVEYGAKFDPRAGVSARDAVDGDVTSRIVVSGSVDTSKSGSYTLTYVVSDKAGNKATVRRKVTVKAQPSKPSEPSAKVSFEDVSASTPHADDIKWLASAGISTGWKRADGSFEFRGMSSVKRQDMAAFLYRLAGSPSFDESKVRNPFKDVTSKTPHYKEIMWLYSTGISTGWRLSDGSFEFRGMNSVVRQDMAAFLRRLADYEKAKPTLGKGVSFKDVTSSTPHSADIAWLARTGVTTGWKESDGSTTFRGMSSVKRQDMAAFLHRMKLNVLK</sequence>
<dbReference type="Proteomes" id="UP000469943">
    <property type="component" value="Unassembled WGS sequence"/>
</dbReference>
<feature type="domain" description="SLH" evidence="3">
    <location>
        <begin position="621"/>
        <end position="688"/>
    </location>
</feature>
<dbReference type="PROSITE" id="PS51272">
    <property type="entry name" value="SLH"/>
    <property type="match status" value="3"/>
</dbReference>
<gene>
    <name evidence="4" type="ORF">GFD24_11675</name>
</gene>
<dbReference type="EMBL" id="WHZX01000021">
    <property type="protein sequence ID" value="NEG72848.1"/>
    <property type="molecule type" value="Genomic_DNA"/>
</dbReference>
<protein>
    <submittedName>
        <fullName evidence="4">DUF5011 domain-containing protein</fullName>
    </submittedName>
</protein>
<name>A0A7K3TE41_9BIFI</name>
<dbReference type="InterPro" id="IPR052574">
    <property type="entry name" value="CDIRP"/>
</dbReference>
<dbReference type="Pfam" id="PF13516">
    <property type="entry name" value="LRR_6"/>
    <property type="match status" value="1"/>
</dbReference>
<dbReference type="SMART" id="SM00364">
    <property type="entry name" value="LRR_BAC"/>
    <property type="match status" value="7"/>
</dbReference>
<evidence type="ECO:0000313" key="4">
    <source>
        <dbReference type="EMBL" id="NEG72848.1"/>
    </source>
</evidence>
<keyword evidence="2" id="KW-0677">Repeat</keyword>
<dbReference type="Pfam" id="PF16403">
    <property type="entry name" value="Bact_surface_Ig-like"/>
    <property type="match status" value="1"/>
</dbReference>
<feature type="domain" description="SLH" evidence="3">
    <location>
        <begin position="689"/>
        <end position="755"/>
    </location>
</feature>
<dbReference type="PANTHER" id="PTHR47566">
    <property type="match status" value="1"/>
</dbReference>
<dbReference type="GO" id="GO:0005975">
    <property type="term" value="P:carbohydrate metabolic process"/>
    <property type="evidence" value="ECO:0007669"/>
    <property type="project" value="UniProtKB-ARBA"/>
</dbReference>
<dbReference type="InterPro" id="IPR001611">
    <property type="entry name" value="Leu-rich_rpt"/>
</dbReference>
<dbReference type="InterPro" id="IPR013783">
    <property type="entry name" value="Ig-like_fold"/>
</dbReference>
<dbReference type="Gene3D" id="2.60.40.10">
    <property type="entry name" value="Immunoglobulins"/>
    <property type="match status" value="1"/>
</dbReference>
<reference evidence="4 5" key="1">
    <citation type="submission" date="2019-10" db="EMBL/GenBank/DDBJ databases">
        <title>Bifidobacterium from non-human primates.</title>
        <authorList>
            <person name="Modesto M."/>
        </authorList>
    </citation>
    <scope>NUCLEOTIDE SEQUENCE [LARGE SCALE GENOMIC DNA]</scope>
    <source>
        <strain evidence="4 5">TREM</strain>
    </source>
</reference>
<keyword evidence="1" id="KW-0433">Leucine-rich repeat</keyword>
<dbReference type="PANTHER" id="PTHR47566:SF1">
    <property type="entry name" value="PROTEIN NUD1"/>
    <property type="match status" value="1"/>
</dbReference>
<evidence type="ECO:0000256" key="2">
    <source>
        <dbReference type="ARBA" id="ARBA00022737"/>
    </source>
</evidence>
<dbReference type="PROSITE" id="PS51450">
    <property type="entry name" value="LRR"/>
    <property type="match status" value="1"/>
</dbReference>
<dbReference type="SUPFAM" id="SSF52058">
    <property type="entry name" value="L domain-like"/>
    <property type="match status" value="1"/>
</dbReference>
<evidence type="ECO:0000259" key="3">
    <source>
        <dbReference type="PROSITE" id="PS51272"/>
    </source>
</evidence>
<dbReference type="Gene3D" id="3.80.10.10">
    <property type="entry name" value="Ribonuclease Inhibitor"/>
    <property type="match status" value="2"/>
</dbReference>
<dbReference type="AlphaFoldDB" id="A0A7K3TE41"/>
<dbReference type="InterPro" id="IPR032675">
    <property type="entry name" value="LRR_dom_sf"/>
</dbReference>
<dbReference type="InterPro" id="IPR001119">
    <property type="entry name" value="SLH_dom"/>
</dbReference>
<accession>A0A7K3TE41</accession>
<evidence type="ECO:0000313" key="5">
    <source>
        <dbReference type="Proteomes" id="UP000469943"/>
    </source>
</evidence>
<dbReference type="InterPro" id="IPR032179">
    <property type="entry name" value="Cry22Aa_Ig-like"/>
</dbReference>
<dbReference type="Pfam" id="PF00395">
    <property type="entry name" value="SLH"/>
    <property type="match status" value="1"/>
</dbReference>
<evidence type="ECO:0000256" key="1">
    <source>
        <dbReference type="ARBA" id="ARBA00022614"/>
    </source>
</evidence>
<feature type="domain" description="SLH" evidence="3">
    <location>
        <begin position="756"/>
        <end position="818"/>
    </location>
</feature>
<comment type="caution">
    <text evidence="4">The sequence shown here is derived from an EMBL/GenBank/DDBJ whole genome shotgun (WGS) entry which is preliminary data.</text>
</comment>
<dbReference type="OrthoDB" id="3226523at2"/>
<organism evidence="4 5">
    <name type="scientific">Bifidobacterium ramosum</name>
    <dbReference type="NCBI Taxonomy" id="1798158"/>
    <lineage>
        <taxon>Bacteria</taxon>
        <taxon>Bacillati</taxon>
        <taxon>Actinomycetota</taxon>
        <taxon>Actinomycetes</taxon>
        <taxon>Bifidobacteriales</taxon>
        <taxon>Bifidobacteriaceae</taxon>
        <taxon>Bifidobacterium</taxon>
    </lineage>
</organism>
<dbReference type="GO" id="GO:0035591">
    <property type="term" value="F:signaling adaptor activity"/>
    <property type="evidence" value="ECO:0007669"/>
    <property type="project" value="TreeGrafter"/>
</dbReference>
<proteinExistence type="predicted"/>